<dbReference type="EMBL" id="GL888349">
    <property type="protein sequence ID" value="EGI62264.1"/>
    <property type="molecule type" value="Genomic_DNA"/>
</dbReference>
<accession>F4WU37</accession>
<protein>
    <submittedName>
        <fullName evidence="1">Uncharacterized protein</fullName>
    </submittedName>
</protein>
<organism evidence="2">
    <name type="scientific">Acromyrmex echinatior</name>
    <name type="common">Panamanian leafcutter ant</name>
    <name type="synonym">Acromyrmex octospinosus echinatior</name>
    <dbReference type="NCBI Taxonomy" id="103372"/>
    <lineage>
        <taxon>Eukaryota</taxon>
        <taxon>Metazoa</taxon>
        <taxon>Ecdysozoa</taxon>
        <taxon>Arthropoda</taxon>
        <taxon>Hexapoda</taxon>
        <taxon>Insecta</taxon>
        <taxon>Pterygota</taxon>
        <taxon>Neoptera</taxon>
        <taxon>Endopterygota</taxon>
        <taxon>Hymenoptera</taxon>
        <taxon>Apocrita</taxon>
        <taxon>Aculeata</taxon>
        <taxon>Formicoidea</taxon>
        <taxon>Formicidae</taxon>
        <taxon>Myrmicinae</taxon>
        <taxon>Acromyrmex</taxon>
    </lineage>
</organism>
<proteinExistence type="predicted"/>
<keyword evidence="2" id="KW-1185">Reference proteome</keyword>
<dbReference type="InParanoid" id="F4WU37"/>
<name>F4WU37_ACREC</name>
<reference evidence="1" key="1">
    <citation type="submission" date="2011-02" db="EMBL/GenBank/DDBJ databases">
        <title>The genome of the leaf-cutting ant Acromyrmex echinatior suggests key adaptations to social evolution and fungus farming.</title>
        <authorList>
            <person name="Nygaard S."/>
            <person name="Zhang G."/>
        </authorList>
    </citation>
    <scope>NUCLEOTIDE SEQUENCE</scope>
</reference>
<evidence type="ECO:0000313" key="2">
    <source>
        <dbReference type="Proteomes" id="UP000007755"/>
    </source>
</evidence>
<evidence type="ECO:0000313" key="1">
    <source>
        <dbReference type="EMBL" id="EGI62264.1"/>
    </source>
</evidence>
<sequence>MTIRLSVEDFGAVATPARGFAASARDVDIYTPARTHTYIEIHYTIAPTPDVDVGESCGEGERGRNWSFIENEIQGQSTAFNAKYNEYCGCIRDCLHAGYRSIRCGPSNACDPKKSVLVTA</sequence>
<dbReference type="AlphaFoldDB" id="F4WU37"/>
<dbReference type="Proteomes" id="UP000007755">
    <property type="component" value="Unassembled WGS sequence"/>
</dbReference>
<gene>
    <name evidence="1" type="ORF">G5I_09392</name>
</gene>